<keyword evidence="8" id="KW-1185">Reference proteome</keyword>
<gene>
    <name evidence="7" type="ORF">KDD93_02990</name>
</gene>
<dbReference type="InterPro" id="IPR029052">
    <property type="entry name" value="Metallo-depent_PP-like"/>
</dbReference>
<dbReference type="PANTHER" id="PTHR34990">
    <property type="entry name" value="UDP-2,3-DIACYLGLUCOSAMINE HYDROLASE-RELATED"/>
    <property type="match status" value="1"/>
</dbReference>
<keyword evidence="2" id="KW-0997">Cell inner membrane</keyword>
<dbReference type="SUPFAM" id="SSF56300">
    <property type="entry name" value="Metallo-dependent phosphatases"/>
    <property type="match status" value="1"/>
</dbReference>
<protein>
    <submittedName>
        <fullName evidence="7">UDP-2,3-diacylglucosamine diphosphatase</fullName>
    </submittedName>
</protein>
<keyword evidence="1" id="KW-1003">Cell membrane</keyword>
<reference evidence="7 8" key="1">
    <citation type="submission" date="2021-04" db="EMBL/GenBank/DDBJ databases">
        <title>Molecular and phenotypic characterization and identification of bacterial isolates recovered from the Anatolian ground squirrels (Spermophilus xanthoprymnus) and which have the potential to form a new species in the Campylobacter genus.</title>
        <authorList>
            <person name="Aydin F."/>
            <person name="Abay S."/>
            <person name="Kayman T."/>
            <person name="Karakaya E."/>
            <person name="Mustak H.K."/>
            <person name="Mustak I.B."/>
            <person name="Bilgin N."/>
            <person name="Duzler A."/>
            <person name="Sahin O."/>
            <person name="Guran O."/>
            <person name="Saticioglu I.B."/>
        </authorList>
    </citation>
    <scope>NUCLEOTIDE SEQUENCE [LARGE SCALE GENOMIC DNA]</scope>
    <source>
        <strain evidence="8">faydin-G24</strain>
    </source>
</reference>
<evidence type="ECO:0000313" key="8">
    <source>
        <dbReference type="Proteomes" id="UP000682951"/>
    </source>
</evidence>
<evidence type="ECO:0000256" key="3">
    <source>
        <dbReference type="ARBA" id="ARBA00022723"/>
    </source>
</evidence>
<name>A0ABS5HGY3_9BACT</name>
<dbReference type="InterPro" id="IPR043461">
    <property type="entry name" value="LpxH-like"/>
</dbReference>
<accession>A0ABS5HGY3</accession>
<dbReference type="RefSeq" id="WP_212141672.1">
    <property type="nucleotide sequence ID" value="NZ_JAGSSW010000002.1"/>
</dbReference>
<evidence type="ECO:0000313" key="7">
    <source>
        <dbReference type="EMBL" id="MBR8463536.1"/>
    </source>
</evidence>
<evidence type="ECO:0000256" key="2">
    <source>
        <dbReference type="ARBA" id="ARBA00022519"/>
    </source>
</evidence>
<dbReference type="Pfam" id="PF00149">
    <property type="entry name" value="Metallophos"/>
    <property type="match status" value="1"/>
</dbReference>
<dbReference type="CDD" id="cd07398">
    <property type="entry name" value="MPP_YbbF-LpxH"/>
    <property type="match status" value="1"/>
</dbReference>
<evidence type="ECO:0000256" key="1">
    <source>
        <dbReference type="ARBA" id="ARBA00022475"/>
    </source>
</evidence>
<keyword evidence="4" id="KW-0472">Membrane</keyword>
<dbReference type="EMBL" id="JAGSSW010000002">
    <property type="protein sequence ID" value="MBR8463536.1"/>
    <property type="molecule type" value="Genomic_DNA"/>
</dbReference>
<dbReference type="Gene3D" id="3.60.21.10">
    <property type="match status" value="1"/>
</dbReference>
<organism evidence="7 8">
    <name type="scientific">Campylobacter anatolicus</name>
    <dbReference type="NCBI Taxonomy" id="2829105"/>
    <lineage>
        <taxon>Bacteria</taxon>
        <taxon>Pseudomonadati</taxon>
        <taxon>Campylobacterota</taxon>
        <taxon>Epsilonproteobacteria</taxon>
        <taxon>Campylobacterales</taxon>
        <taxon>Campylobacteraceae</taxon>
        <taxon>Campylobacter</taxon>
    </lineage>
</organism>
<feature type="domain" description="Calcineurin-like phosphoesterase" evidence="6">
    <location>
        <begin position="14"/>
        <end position="203"/>
    </location>
</feature>
<dbReference type="Proteomes" id="UP000682951">
    <property type="component" value="Unassembled WGS sequence"/>
</dbReference>
<evidence type="ECO:0000259" key="6">
    <source>
        <dbReference type="Pfam" id="PF00149"/>
    </source>
</evidence>
<keyword evidence="3" id="KW-0479">Metal-binding</keyword>
<evidence type="ECO:0000256" key="4">
    <source>
        <dbReference type="ARBA" id="ARBA00023136"/>
    </source>
</evidence>
<proteinExistence type="predicted"/>
<comment type="caution">
    <text evidence="7">The sequence shown here is derived from an EMBL/GenBank/DDBJ whole genome shotgun (WGS) entry which is preliminary data.</text>
</comment>
<dbReference type="PANTHER" id="PTHR34990:SF2">
    <property type="entry name" value="BLL8164 PROTEIN"/>
    <property type="match status" value="1"/>
</dbReference>
<evidence type="ECO:0000256" key="5">
    <source>
        <dbReference type="ARBA" id="ARBA00023211"/>
    </source>
</evidence>
<sequence length="246" mass="28792">MHLNDKVQIKDGAIFISDAHENSNRDGFLKFLKAIDSGEIAATQLFLMGDMFDFLSFYATNTVQIYAEHIALINKIALKIEVIYIEGNHDFNLINLFKNVKIFPIELQPLRCETPFGNSVQIAHGDNFLPFVSRYTLLFLRLKWFLKFMNFLDILCGYKISNAILSSQINKKLDYKIPNFKDYISTKMQHYNAKFIIEGHYHQGEIFDIKDKIYINLPLFAYDQSYFIVKYQDEKLKFARKSLKGH</sequence>
<dbReference type="InterPro" id="IPR004843">
    <property type="entry name" value="Calcineurin-like_PHP"/>
</dbReference>
<keyword evidence="5" id="KW-0464">Manganese</keyword>